<dbReference type="AlphaFoldDB" id="A0A382H010"/>
<feature type="transmembrane region" description="Helical" evidence="5">
    <location>
        <begin position="246"/>
        <end position="263"/>
    </location>
</feature>
<feature type="transmembrane region" description="Helical" evidence="5">
    <location>
        <begin position="91"/>
        <end position="113"/>
    </location>
</feature>
<dbReference type="GO" id="GO:0005886">
    <property type="term" value="C:plasma membrane"/>
    <property type="evidence" value="ECO:0007669"/>
    <property type="project" value="InterPro"/>
</dbReference>
<feature type="non-terminal residue" evidence="7">
    <location>
        <position position="343"/>
    </location>
</feature>
<feature type="transmembrane region" description="Helical" evidence="5">
    <location>
        <begin position="53"/>
        <end position="70"/>
    </location>
</feature>
<reference evidence="7" key="1">
    <citation type="submission" date="2018-05" db="EMBL/GenBank/DDBJ databases">
        <authorList>
            <person name="Lanie J.A."/>
            <person name="Ng W.-L."/>
            <person name="Kazmierczak K.M."/>
            <person name="Andrzejewski T.M."/>
            <person name="Davidsen T.M."/>
            <person name="Wayne K.J."/>
            <person name="Tettelin H."/>
            <person name="Glass J.I."/>
            <person name="Rusch D."/>
            <person name="Podicherti R."/>
            <person name="Tsui H.-C.T."/>
            <person name="Winkler M.E."/>
        </authorList>
    </citation>
    <scope>NUCLEOTIDE SEQUENCE</scope>
</reference>
<keyword evidence="4 5" id="KW-0472">Membrane</keyword>
<evidence type="ECO:0000313" key="7">
    <source>
        <dbReference type="EMBL" id="SVB80455.1"/>
    </source>
</evidence>
<evidence type="ECO:0000256" key="1">
    <source>
        <dbReference type="ARBA" id="ARBA00004141"/>
    </source>
</evidence>
<dbReference type="PANTHER" id="PTHR11730">
    <property type="entry name" value="AMMONIUM TRANSPORTER"/>
    <property type="match status" value="1"/>
</dbReference>
<accession>A0A382H010</accession>
<sequence>MEIKMWRLWRSLSQFYKPIPLLIVGGLFSGVVYASEFTRMPITSEEVQINLDIVWICIATGLIFFMKAGFSMVEIGFTRSKNAVNAIMKNVVEFAICAIVFWAFGFGLMFGTSNGIFGTDGFFLHDYTANRDPWLYAFWMNQLVFVSFVTAIVSGAMAERTSFICTMLFATAMALIIYPVFGSWVWGGIYNGDGWLANLGFIDFGGSTVIHAIGGWAGLAGAIVLGPRIGRFRKDGSVSPIPGHNIPLAALGTLILWFGWYASSGSATLSGNVEIAHIMINITLAGAASTISSMTTSWLKFGKPDVGMTLNGALAGLVAITAGCSDVEPVWSVLIGVIAGIII</sequence>
<evidence type="ECO:0000256" key="2">
    <source>
        <dbReference type="ARBA" id="ARBA00022692"/>
    </source>
</evidence>
<evidence type="ECO:0000256" key="3">
    <source>
        <dbReference type="ARBA" id="ARBA00022989"/>
    </source>
</evidence>
<gene>
    <name evidence="7" type="ORF">METZ01_LOCUS233309</name>
</gene>
<proteinExistence type="predicted"/>
<dbReference type="PANTHER" id="PTHR11730:SF89">
    <property type="entry name" value="AMMONIUM TRANSPORTER SLL0108-RELATED"/>
    <property type="match status" value="1"/>
</dbReference>
<dbReference type="Gene3D" id="1.10.3430.10">
    <property type="entry name" value="Ammonium transporter AmtB like domains"/>
    <property type="match status" value="1"/>
</dbReference>
<feature type="domain" description="Ammonium transporter AmtB-like" evidence="6">
    <location>
        <begin position="54"/>
        <end position="342"/>
    </location>
</feature>
<dbReference type="SUPFAM" id="SSF111352">
    <property type="entry name" value="Ammonium transporter"/>
    <property type="match status" value="1"/>
</dbReference>
<keyword evidence="2 5" id="KW-0812">Transmembrane</keyword>
<dbReference type="InterPro" id="IPR024041">
    <property type="entry name" value="NH4_transpt_AmtB-like_dom"/>
</dbReference>
<dbReference type="Pfam" id="PF00909">
    <property type="entry name" value="Ammonium_transp"/>
    <property type="match status" value="1"/>
</dbReference>
<feature type="transmembrane region" description="Helical" evidence="5">
    <location>
        <begin position="163"/>
        <end position="181"/>
    </location>
</feature>
<name>A0A382H010_9ZZZZ</name>
<evidence type="ECO:0000259" key="6">
    <source>
        <dbReference type="Pfam" id="PF00909"/>
    </source>
</evidence>
<dbReference type="GO" id="GO:0097272">
    <property type="term" value="P:ammonium homeostasis"/>
    <property type="evidence" value="ECO:0007669"/>
    <property type="project" value="TreeGrafter"/>
</dbReference>
<dbReference type="EMBL" id="UINC01058328">
    <property type="protein sequence ID" value="SVB80455.1"/>
    <property type="molecule type" value="Genomic_DNA"/>
</dbReference>
<dbReference type="InterPro" id="IPR002229">
    <property type="entry name" value="RhesusRHD"/>
</dbReference>
<dbReference type="PRINTS" id="PR00342">
    <property type="entry name" value="RHESUSRHD"/>
</dbReference>
<feature type="transmembrane region" description="Helical" evidence="5">
    <location>
        <begin position="133"/>
        <end position="156"/>
    </location>
</feature>
<dbReference type="GO" id="GO:0008519">
    <property type="term" value="F:ammonium channel activity"/>
    <property type="evidence" value="ECO:0007669"/>
    <property type="project" value="InterPro"/>
</dbReference>
<comment type="subcellular location">
    <subcellularLocation>
        <location evidence="1">Membrane</location>
        <topology evidence="1">Multi-pass membrane protein</topology>
    </subcellularLocation>
</comment>
<feature type="transmembrane region" description="Helical" evidence="5">
    <location>
        <begin position="201"/>
        <end position="225"/>
    </location>
</feature>
<organism evidence="7">
    <name type="scientific">marine metagenome</name>
    <dbReference type="NCBI Taxonomy" id="408172"/>
    <lineage>
        <taxon>unclassified sequences</taxon>
        <taxon>metagenomes</taxon>
        <taxon>ecological metagenomes</taxon>
    </lineage>
</organism>
<keyword evidence="3 5" id="KW-1133">Transmembrane helix</keyword>
<feature type="transmembrane region" description="Helical" evidence="5">
    <location>
        <begin position="275"/>
        <end position="299"/>
    </location>
</feature>
<dbReference type="InterPro" id="IPR029020">
    <property type="entry name" value="Ammonium/urea_transptr"/>
</dbReference>
<evidence type="ECO:0000256" key="5">
    <source>
        <dbReference type="SAM" id="Phobius"/>
    </source>
</evidence>
<protein>
    <recommendedName>
        <fullName evidence="6">Ammonium transporter AmtB-like domain-containing protein</fullName>
    </recommendedName>
</protein>
<evidence type="ECO:0000256" key="4">
    <source>
        <dbReference type="ARBA" id="ARBA00023136"/>
    </source>
</evidence>